<proteinExistence type="predicted"/>
<dbReference type="SUPFAM" id="SSF56112">
    <property type="entry name" value="Protein kinase-like (PK-like)"/>
    <property type="match status" value="1"/>
</dbReference>
<dbReference type="SUPFAM" id="SSF48371">
    <property type="entry name" value="ARM repeat"/>
    <property type="match status" value="1"/>
</dbReference>
<evidence type="ECO:0000256" key="4">
    <source>
        <dbReference type="PROSITE-ProRule" id="PRU10141"/>
    </source>
</evidence>
<feature type="binding site" evidence="4">
    <location>
        <position position="248"/>
    </location>
    <ligand>
        <name>ATP</name>
        <dbReference type="ChEBI" id="CHEBI:30616"/>
    </ligand>
</feature>
<protein>
    <recommendedName>
        <fullName evidence="5">Protein kinase domain-containing protein</fullName>
    </recommendedName>
</protein>
<dbReference type="PROSITE" id="PS00108">
    <property type="entry name" value="PROTEIN_KINASE_ST"/>
    <property type="match status" value="1"/>
</dbReference>
<evidence type="ECO:0000256" key="2">
    <source>
        <dbReference type="ARBA" id="ARBA00022741"/>
    </source>
</evidence>
<dbReference type="CDD" id="cd13999">
    <property type="entry name" value="STKc_MAP3K-like"/>
    <property type="match status" value="1"/>
</dbReference>
<keyword evidence="3 4" id="KW-0067">ATP-binding</keyword>
<evidence type="ECO:0000313" key="6">
    <source>
        <dbReference type="EMBL" id="KAK8838567.1"/>
    </source>
</evidence>
<keyword evidence="1" id="KW-0418">Kinase</keyword>
<keyword evidence="7" id="KW-1185">Reference proteome</keyword>
<accession>A0ABR2GXB5</accession>
<reference evidence="6 7" key="1">
    <citation type="submission" date="2024-04" db="EMBL/GenBank/DDBJ databases">
        <title>Tritrichomonas musculus Genome.</title>
        <authorList>
            <person name="Alves-Ferreira E."/>
            <person name="Grigg M."/>
            <person name="Lorenzi H."/>
            <person name="Galac M."/>
        </authorList>
    </citation>
    <scope>NUCLEOTIDE SEQUENCE [LARGE SCALE GENOMIC DNA]</scope>
    <source>
        <strain evidence="6 7">EAF2021</strain>
    </source>
</reference>
<dbReference type="InterPro" id="IPR011009">
    <property type="entry name" value="Kinase-like_dom_sf"/>
</dbReference>
<dbReference type="Gene3D" id="1.10.510.10">
    <property type="entry name" value="Transferase(Phosphotransferase) domain 1"/>
    <property type="match status" value="1"/>
</dbReference>
<dbReference type="Pfam" id="PF07714">
    <property type="entry name" value="PK_Tyr_Ser-Thr"/>
    <property type="match status" value="1"/>
</dbReference>
<dbReference type="InterPro" id="IPR000719">
    <property type="entry name" value="Prot_kinase_dom"/>
</dbReference>
<dbReference type="InterPro" id="IPR051681">
    <property type="entry name" value="Ser/Thr_Kinases-Pseudokinases"/>
</dbReference>
<sequence length="1163" mass="131631">MNTSKVLTFEEWIKMIRSQATSISQQINEISIHQEKLSTLIKQLRVFNQKTAPPQKFPDTTPNASETDALRSVMSLLSSLTNLIDSCKEAKMIDTITYKSTDYVNEFLTNFRRDFGRFLLNFKILSQNIFITDSLQSQKDDYFDSKEIVDVIDVYLQRQTLCLFENKLKKKREQYQEIVDELEVEIGIDEDDKNRPVSQAEYQKRIQEISDCFVDRNDFEKNKKLGQGSFGMVFSGIQKSTSKVVAIKELFLTNIKAGDLKSLIYEVGIMSKIRHYGILPLIGYIPDSPYTIITEFMSGGTLDDRIFNSKLKPLGGTKLTIIALGVAYTMKFMHNNKYYHRDLKPENIILDADDYPYIIDFGLSRRAPEDENQLMTNQIGTLAFMAPELMEDVPYDGKVDVYAYAVTLWIMLTGQKPYKNLNQMQLMMRVSSGQRPSIPADAGQMGVLIEKCWNQDPKKRPSFDTIVSILETGQVVFPGTNNAQLTSYMNIYKKKSEMKQDVISPKKKEDEVKTTPKVKAENVDIKDLLKMMTKDKTVADAIDIIAPNVTNESFMKKLLKSSRFLPSLLNASDYCESLEEARKIIIIFTGILKINNELSEALIQIVLGLFVRFGSTEMTEILIFIDSLPPKVLAKIKLSVNQLNKFASFLKHSNLSLRTTATKILIKIIQNKSYVAVISLDSNLREVMSNIASSVSSMPDLLFASLTVANLLLPFSELDEIFIKGEIFASTVSVFNYKQLARPEIFATACEILRTVINKFKGKVTQNDIKVALHSLKSAATTVCGNQQVNYISTFVKLLELNVLYEFIERQFDNDIVSCIETYLLNGKSEDAIVLLLKFCYSLLVDQNTHNYLSRIGSSCYLKLITNPTSTAALGRLNQSEKVIQSVASCCLIQSLNDNNIDKILTNELKGFIKRSLKSMNVNDESTINALRICSALSCRRKGAEFLMEGTDFTQLIDFYLGCGDKMLFRLAVMTYSSISAVFPGSEKMISNVPKYLDMLNDKDYEELLPYISSFLANATVCSEAAVECANSISVIAKSLLNLCSTAPILKKTPANLQIKKNKFYIIYKLVKTLTNIVICPKALNSINNSEHFTTVYKAAKQPFCDQLLGVFLELFVRISRTKYGNEAYKNSKFGAFLKTKMQRLKPEDYRRALILRLQALNP</sequence>
<gene>
    <name evidence="6" type="ORF">M9Y10_033199</name>
</gene>
<evidence type="ECO:0000259" key="5">
    <source>
        <dbReference type="PROSITE" id="PS50011"/>
    </source>
</evidence>
<comment type="caution">
    <text evidence="6">The sequence shown here is derived from an EMBL/GenBank/DDBJ whole genome shotgun (WGS) entry which is preliminary data.</text>
</comment>
<dbReference type="EMBL" id="JAPFFF010000055">
    <property type="protein sequence ID" value="KAK8838567.1"/>
    <property type="molecule type" value="Genomic_DNA"/>
</dbReference>
<evidence type="ECO:0000256" key="1">
    <source>
        <dbReference type="ARBA" id="ARBA00022527"/>
    </source>
</evidence>
<evidence type="ECO:0000256" key="3">
    <source>
        <dbReference type="ARBA" id="ARBA00022840"/>
    </source>
</evidence>
<dbReference type="Proteomes" id="UP001470230">
    <property type="component" value="Unassembled WGS sequence"/>
</dbReference>
<organism evidence="6 7">
    <name type="scientific">Tritrichomonas musculus</name>
    <dbReference type="NCBI Taxonomy" id="1915356"/>
    <lineage>
        <taxon>Eukaryota</taxon>
        <taxon>Metamonada</taxon>
        <taxon>Parabasalia</taxon>
        <taxon>Tritrichomonadida</taxon>
        <taxon>Tritrichomonadidae</taxon>
        <taxon>Tritrichomonas</taxon>
    </lineage>
</organism>
<dbReference type="PANTHER" id="PTHR44329:SF214">
    <property type="entry name" value="PROTEIN KINASE DOMAIN-CONTAINING PROTEIN"/>
    <property type="match status" value="1"/>
</dbReference>
<keyword evidence="2 4" id="KW-0547">Nucleotide-binding</keyword>
<keyword evidence="1" id="KW-0723">Serine/threonine-protein kinase</keyword>
<evidence type="ECO:0000313" key="7">
    <source>
        <dbReference type="Proteomes" id="UP001470230"/>
    </source>
</evidence>
<dbReference type="InterPro" id="IPR016024">
    <property type="entry name" value="ARM-type_fold"/>
</dbReference>
<dbReference type="PROSITE" id="PS00107">
    <property type="entry name" value="PROTEIN_KINASE_ATP"/>
    <property type="match status" value="1"/>
</dbReference>
<dbReference type="PROSITE" id="PS50011">
    <property type="entry name" value="PROTEIN_KINASE_DOM"/>
    <property type="match status" value="1"/>
</dbReference>
<keyword evidence="1" id="KW-0808">Transferase</keyword>
<dbReference type="InterPro" id="IPR001245">
    <property type="entry name" value="Ser-Thr/Tyr_kinase_cat_dom"/>
</dbReference>
<name>A0ABR2GXB5_9EUKA</name>
<feature type="domain" description="Protein kinase" evidence="5">
    <location>
        <begin position="219"/>
        <end position="477"/>
    </location>
</feature>
<dbReference type="PANTHER" id="PTHR44329">
    <property type="entry name" value="SERINE/THREONINE-PROTEIN KINASE TNNI3K-RELATED"/>
    <property type="match status" value="1"/>
</dbReference>
<dbReference type="InterPro" id="IPR008271">
    <property type="entry name" value="Ser/Thr_kinase_AS"/>
</dbReference>
<dbReference type="InterPro" id="IPR017441">
    <property type="entry name" value="Protein_kinase_ATP_BS"/>
</dbReference>
<dbReference type="SMART" id="SM00220">
    <property type="entry name" value="S_TKc"/>
    <property type="match status" value="1"/>
</dbReference>